<evidence type="ECO:0000259" key="1">
    <source>
        <dbReference type="Pfam" id="PF09376"/>
    </source>
</evidence>
<comment type="caution">
    <text evidence="2">The sequence shown here is derived from an EMBL/GenBank/DDBJ whole genome shotgun (WGS) entry which is preliminary data.</text>
</comment>
<dbReference type="EMBL" id="DTET01000204">
    <property type="protein sequence ID" value="HGV66956.1"/>
    <property type="molecule type" value="Genomic_DNA"/>
</dbReference>
<name>A0A7J3QEX6_9CREN</name>
<evidence type="ECO:0000313" key="2">
    <source>
        <dbReference type="EMBL" id="HGV66956.1"/>
    </source>
</evidence>
<gene>
    <name evidence="2" type="ORF">ENV02_03970</name>
</gene>
<organism evidence="2">
    <name type="scientific">Ignisphaera aggregans</name>
    <dbReference type="NCBI Taxonomy" id="334771"/>
    <lineage>
        <taxon>Archaea</taxon>
        <taxon>Thermoproteota</taxon>
        <taxon>Thermoprotei</taxon>
        <taxon>Desulfurococcales</taxon>
        <taxon>Desulfurococcaceae</taxon>
        <taxon>Ignisphaera</taxon>
    </lineage>
</organism>
<dbReference type="InterPro" id="IPR018977">
    <property type="entry name" value="NurA_domain"/>
</dbReference>
<accession>A0A7J3QEX6</accession>
<dbReference type="AlphaFoldDB" id="A0A7J3QEX6"/>
<reference evidence="2" key="1">
    <citation type="journal article" date="2020" name="mSystems">
        <title>Genome- and Community-Level Interaction Insights into Carbon Utilization and Element Cycling Functions of Hydrothermarchaeota in Hydrothermal Sediment.</title>
        <authorList>
            <person name="Zhou Z."/>
            <person name="Liu Y."/>
            <person name="Xu W."/>
            <person name="Pan J."/>
            <person name="Luo Z.H."/>
            <person name="Li M."/>
        </authorList>
    </citation>
    <scope>NUCLEOTIDE SEQUENCE [LARGE SCALE GENOMIC DNA]</scope>
    <source>
        <strain evidence="2">SpSt-721</strain>
    </source>
</reference>
<proteinExistence type="predicted"/>
<dbReference type="Pfam" id="PF09376">
    <property type="entry name" value="NurA"/>
    <property type="match status" value="1"/>
</dbReference>
<protein>
    <submittedName>
        <fullName evidence="2">DNA double-strand break repair nuclease NurA</fullName>
    </submittedName>
</protein>
<feature type="domain" description="NurA" evidence="1">
    <location>
        <begin position="23"/>
        <end position="164"/>
    </location>
</feature>
<sequence>MRKASLEDSHDLLESKGIESSHILKELIYAISIHPRKIVFISKNSNAKDVLGFVKGDIYYFERYTDGLPGYSKPIQLTYSKHLGMATATKVFRHVVKNIAGVDISIAVSYVRFEPFSRIYRLELPIEPGENIDTRIKYVLDVLSDLTISGYPYPLMRADQIARVGLEDINRISGILGISYDPYAREPL</sequence>